<dbReference type="AlphaFoldDB" id="A0A8B8GB47"/>
<proteinExistence type="predicted"/>
<dbReference type="InterPro" id="IPR002656">
    <property type="entry name" value="Acyl_transf_3_dom"/>
</dbReference>
<evidence type="ECO:0000256" key="1">
    <source>
        <dbReference type="SAM" id="Phobius"/>
    </source>
</evidence>
<evidence type="ECO:0000259" key="3">
    <source>
        <dbReference type="SMART" id="SM00703"/>
    </source>
</evidence>
<feature type="transmembrane region" description="Helical" evidence="1">
    <location>
        <begin position="579"/>
        <end position="604"/>
    </location>
</feature>
<protein>
    <submittedName>
        <fullName evidence="5">Nose resistant to fluoxetine protein 6-like</fullName>
    </submittedName>
</protein>
<sequence length="719" mass="82866">MFYPSLRLLIVLIVAITRVQINGQTSNTQVKPELWVSDLFYRALANFTVRNVGSTACQEQSEMYDRNLRNYTHWAIKMAESWNRHPVGFLSGNTFHMGLYDECIDIRYPVKGQYCLTETKLLLSAENTISHNEVHNRNNIGSYYAWQTLLGWIDYPDQIPRNILNLGICIPDSCSSSDLQKTLQNELDKVFLPEKIKAVVKVDPILCTVKEDKYPYSIAYHITSAIFVVLIFLCCVITIYQYTKISSRHDTTKKINDNDSVLYSFSFIESGKDLFKYDKNNELNLINGCKVLTMVFILLGHRFMYLAGNPMTNAKIVENIYISGPDILLTCMNLVDPFFFMSGYLIYITIIPVFQKSGPIWMKIVSPIIYRVLRILPAYCAVMAITANIVPHLGDGPLWSQNTWKEAEICKKYWWTNVLFISNFIDSKYQCLLMGWYLSCDIQFFIIGVIIVCVYTKNEKYGKSLIGVLIGVSLSLPFIITYMRKIDGILKVDLPFLNNPRSSTVYNQTYRESYSRAIPFVFGLAMGFIVQKLKKSKFKFSQKTVYIGTILVFLVCMCIQLIGAEFYKNERPYYPIEHALYATLSHCTWTTICAWITICHLTTGYGLLSKILTNRLCVILGRLSYSVFLINLPLMQMSQSSQRSPTYFSAKTLLEMWIYDSFKCYLMSFILFMIVEGPFGNLMKYMFGRRKKNISSNTNESPIENVIRIEISKEESSKL</sequence>
<dbReference type="InterPro" id="IPR006621">
    <property type="entry name" value="Nose-resist-to-fluoxetine_N"/>
</dbReference>
<keyword evidence="2" id="KW-0732">Signal</keyword>
<dbReference type="RefSeq" id="XP_025420133.1">
    <property type="nucleotide sequence ID" value="XM_025564348.1"/>
</dbReference>
<feature type="transmembrane region" description="Helical" evidence="1">
    <location>
        <begin position="656"/>
        <end position="682"/>
    </location>
</feature>
<feature type="transmembrane region" description="Helical" evidence="1">
    <location>
        <begin position="545"/>
        <end position="567"/>
    </location>
</feature>
<reference evidence="5" key="1">
    <citation type="submission" date="2025-08" db="UniProtKB">
        <authorList>
            <consortium name="RefSeq"/>
        </authorList>
    </citation>
    <scope>IDENTIFICATION</scope>
    <source>
        <tissue evidence="5">Whole body</tissue>
    </source>
</reference>
<accession>A0A8B8GB47</accession>
<feature type="domain" description="Nose resistant-to-fluoxetine protein N-terminal" evidence="3">
    <location>
        <begin position="54"/>
        <end position="209"/>
    </location>
</feature>
<gene>
    <name evidence="5" type="primary">LOC112690346</name>
</gene>
<dbReference type="PANTHER" id="PTHR11161:SF71">
    <property type="entry name" value="NOSE RESISTANT-TO-FLUOXETINE PROTEIN N-TERMINAL DOMAIN-CONTAINING PROTEIN"/>
    <property type="match status" value="1"/>
</dbReference>
<name>A0A8B8GB47_9HEMI</name>
<feature type="transmembrane region" description="Helical" evidence="1">
    <location>
        <begin position="368"/>
        <end position="390"/>
    </location>
</feature>
<organism evidence="4 5">
    <name type="scientific">Sipha flava</name>
    <name type="common">yellow sugarcane aphid</name>
    <dbReference type="NCBI Taxonomy" id="143950"/>
    <lineage>
        <taxon>Eukaryota</taxon>
        <taxon>Metazoa</taxon>
        <taxon>Ecdysozoa</taxon>
        <taxon>Arthropoda</taxon>
        <taxon>Hexapoda</taxon>
        <taxon>Insecta</taxon>
        <taxon>Pterygota</taxon>
        <taxon>Neoptera</taxon>
        <taxon>Paraneoptera</taxon>
        <taxon>Hemiptera</taxon>
        <taxon>Sternorrhyncha</taxon>
        <taxon>Aphidomorpha</taxon>
        <taxon>Aphidoidea</taxon>
        <taxon>Aphididae</taxon>
        <taxon>Sipha</taxon>
    </lineage>
</organism>
<dbReference type="InterPro" id="IPR052728">
    <property type="entry name" value="O2_lipid_transport_reg"/>
</dbReference>
<keyword evidence="1" id="KW-0472">Membrane</keyword>
<feature type="transmembrane region" description="Helical" evidence="1">
    <location>
        <begin position="465"/>
        <end position="483"/>
    </location>
</feature>
<feature type="transmembrane region" description="Helical" evidence="1">
    <location>
        <begin position="218"/>
        <end position="240"/>
    </location>
</feature>
<feature type="transmembrane region" description="Helical" evidence="1">
    <location>
        <begin position="616"/>
        <end position="636"/>
    </location>
</feature>
<dbReference type="Pfam" id="PF20146">
    <property type="entry name" value="NRF"/>
    <property type="match status" value="1"/>
</dbReference>
<evidence type="ECO:0000313" key="4">
    <source>
        <dbReference type="Proteomes" id="UP000694846"/>
    </source>
</evidence>
<feature type="transmembrane region" description="Helical" evidence="1">
    <location>
        <begin position="514"/>
        <end position="533"/>
    </location>
</feature>
<evidence type="ECO:0000256" key="2">
    <source>
        <dbReference type="SAM" id="SignalP"/>
    </source>
</evidence>
<dbReference type="GeneID" id="112690346"/>
<feature type="chain" id="PRO_5034101112" evidence="2">
    <location>
        <begin position="24"/>
        <end position="719"/>
    </location>
</feature>
<dbReference type="OrthoDB" id="10006435at2759"/>
<dbReference type="PANTHER" id="PTHR11161">
    <property type="entry name" value="O-ACYLTRANSFERASE"/>
    <property type="match status" value="1"/>
</dbReference>
<keyword evidence="1" id="KW-0812">Transmembrane</keyword>
<evidence type="ECO:0000313" key="5">
    <source>
        <dbReference type="RefSeq" id="XP_025420133.1"/>
    </source>
</evidence>
<dbReference type="GO" id="GO:0016747">
    <property type="term" value="F:acyltransferase activity, transferring groups other than amino-acyl groups"/>
    <property type="evidence" value="ECO:0007669"/>
    <property type="project" value="InterPro"/>
</dbReference>
<keyword evidence="4" id="KW-1185">Reference proteome</keyword>
<feature type="transmembrane region" description="Helical" evidence="1">
    <location>
        <begin position="436"/>
        <end position="456"/>
    </location>
</feature>
<dbReference type="Proteomes" id="UP000694846">
    <property type="component" value="Unplaced"/>
</dbReference>
<dbReference type="SMART" id="SM00703">
    <property type="entry name" value="NRF"/>
    <property type="match status" value="1"/>
</dbReference>
<feature type="signal peptide" evidence="2">
    <location>
        <begin position="1"/>
        <end position="23"/>
    </location>
</feature>
<feature type="transmembrane region" description="Helical" evidence="1">
    <location>
        <begin position="285"/>
        <end position="307"/>
    </location>
</feature>
<dbReference type="Pfam" id="PF01757">
    <property type="entry name" value="Acyl_transf_3"/>
    <property type="match status" value="1"/>
</dbReference>
<keyword evidence="1" id="KW-1133">Transmembrane helix</keyword>